<proteinExistence type="inferred from homology"/>
<organism evidence="4 5">
    <name type="scientific">Oceanobacter antarcticus</name>
    <dbReference type="NCBI Taxonomy" id="3133425"/>
    <lineage>
        <taxon>Bacteria</taxon>
        <taxon>Pseudomonadati</taxon>
        <taxon>Pseudomonadota</taxon>
        <taxon>Gammaproteobacteria</taxon>
        <taxon>Oceanospirillales</taxon>
        <taxon>Oceanospirillaceae</taxon>
        <taxon>Oceanobacter</taxon>
    </lineage>
</organism>
<gene>
    <name evidence="4" type="ORF">WG929_05360</name>
</gene>
<dbReference type="Proteomes" id="UP001620597">
    <property type="component" value="Unassembled WGS sequence"/>
</dbReference>
<accession>A0ABW8NG22</accession>
<dbReference type="EMBL" id="JBBKTX010000005">
    <property type="protein sequence ID" value="MFK4751836.1"/>
    <property type="molecule type" value="Genomic_DNA"/>
</dbReference>
<comment type="caution">
    <text evidence="4">The sequence shown here is derived from an EMBL/GenBank/DDBJ whole genome shotgun (WGS) entry which is preliminary data.</text>
</comment>
<dbReference type="SUPFAM" id="SSF53822">
    <property type="entry name" value="Periplasmic binding protein-like I"/>
    <property type="match status" value="1"/>
</dbReference>
<protein>
    <submittedName>
        <fullName evidence="4">ABC transporter substrate-binding protein</fullName>
    </submittedName>
</protein>
<dbReference type="Gene3D" id="3.40.50.2300">
    <property type="match status" value="2"/>
</dbReference>
<evidence type="ECO:0000313" key="4">
    <source>
        <dbReference type="EMBL" id="MFK4751836.1"/>
    </source>
</evidence>
<dbReference type="RefSeq" id="WP_416205200.1">
    <property type="nucleotide sequence ID" value="NZ_JBBKTX010000005.1"/>
</dbReference>
<name>A0ABW8NG22_9GAMM</name>
<evidence type="ECO:0000313" key="5">
    <source>
        <dbReference type="Proteomes" id="UP001620597"/>
    </source>
</evidence>
<dbReference type="InterPro" id="IPR028081">
    <property type="entry name" value="Leu-bd"/>
</dbReference>
<comment type="similarity">
    <text evidence="1">Belongs to the leucine-binding protein family.</text>
</comment>
<feature type="domain" description="Leucine-binding protein" evidence="3">
    <location>
        <begin position="53"/>
        <end position="389"/>
    </location>
</feature>
<dbReference type="CDD" id="cd06327">
    <property type="entry name" value="PBP1_SBP-like"/>
    <property type="match status" value="1"/>
</dbReference>
<dbReference type="PANTHER" id="PTHR30483:SF6">
    <property type="entry name" value="PERIPLASMIC BINDING PROTEIN OF ABC TRANSPORTER FOR NATURAL AMINO ACIDS"/>
    <property type="match status" value="1"/>
</dbReference>
<keyword evidence="2" id="KW-0732">Signal</keyword>
<dbReference type="Pfam" id="PF13458">
    <property type="entry name" value="Peripla_BP_6"/>
    <property type="match status" value="1"/>
</dbReference>
<evidence type="ECO:0000259" key="3">
    <source>
        <dbReference type="Pfam" id="PF13458"/>
    </source>
</evidence>
<reference evidence="4 5" key="1">
    <citation type="submission" date="2024-03" db="EMBL/GenBank/DDBJ databases">
        <title>High-quality draft genome sequence of Oceanobacter sp. wDCs-4.</title>
        <authorList>
            <person name="Dong C."/>
        </authorList>
    </citation>
    <scope>NUCLEOTIDE SEQUENCE [LARGE SCALE GENOMIC DNA]</scope>
    <source>
        <strain evidence="5">wDCs-4</strain>
    </source>
</reference>
<dbReference type="InterPro" id="IPR028082">
    <property type="entry name" value="Peripla_BP_I"/>
</dbReference>
<keyword evidence="5" id="KW-1185">Reference proteome</keyword>
<dbReference type="PANTHER" id="PTHR30483">
    <property type="entry name" value="LEUCINE-SPECIFIC-BINDING PROTEIN"/>
    <property type="match status" value="1"/>
</dbReference>
<dbReference type="InterPro" id="IPR051010">
    <property type="entry name" value="BCAA_transport"/>
</dbReference>
<evidence type="ECO:0000256" key="1">
    <source>
        <dbReference type="ARBA" id="ARBA00010062"/>
    </source>
</evidence>
<sequence length="430" mass="46299">MMRFIFAPPSVVPFCFFSRRWQQALAAVALLWLIGTMCDEVQASPAAISDDVVKIGVMADMSGVYATVCGEGCVTAATMAVEDFGETVLGKPIEVVSADDHNSPESAALQAKTWVEREQVDVITGLVASSVTAAVTAVTNAAQRIVLISGSGSDAFTTSACSPYIAHWTYDVVALANGTVKPMVEAGKKKWFFITADYAFGLALEEVATRVVTTQGGVVTGSVRVPFGTADFAPYVRQAAASGADVVALANAGEDFVNALRAAADIGLTQSMEVVGLLVFTPNVKALDPAITANMRLTTGFYWDRDDSSRVWSERFFARAGVMPTMVQAGVYSAVSHYLNSIRQAGSDTADVVMKAMKSTRPNDFFAQRARLRPDGRLLHDMYQVRIKTARERKNPDDLYAIENVVHGIVAFAPPVPSCLFRKHRATIRE</sequence>
<evidence type="ECO:0000256" key="2">
    <source>
        <dbReference type="ARBA" id="ARBA00022729"/>
    </source>
</evidence>